<reference evidence="4" key="1">
    <citation type="submission" date="2020-07" db="EMBL/GenBank/DDBJ databases">
        <title>Vallitalea pronyensis genome.</title>
        <authorList>
            <person name="Postec A."/>
        </authorList>
    </citation>
    <scope>NUCLEOTIDE SEQUENCE</scope>
    <source>
        <strain evidence="4">FatNI3</strain>
    </source>
</reference>
<dbReference type="InterPro" id="IPR010559">
    <property type="entry name" value="Sig_transdc_His_kin_internal"/>
</dbReference>
<name>A0A8J8SHW2_9FIRM</name>
<gene>
    <name evidence="4" type="ORF">HZI73_19140</name>
</gene>
<accession>A0A8J8SHW2</accession>
<keyword evidence="1" id="KW-0472">Membrane</keyword>
<keyword evidence="5" id="KW-1185">Reference proteome</keyword>
<feature type="domain" description="Histidine kinase/HSP90-like ATPase" evidence="2">
    <location>
        <begin position="474"/>
        <end position="580"/>
    </location>
</feature>
<feature type="transmembrane region" description="Helical" evidence="1">
    <location>
        <begin position="20"/>
        <end position="40"/>
    </location>
</feature>
<evidence type="ECO:0000259" key="3">
    <source>
        <dbReference type="Pfam" id="PF06580"/>
    </source>
</evidence>
<dbReference type="Gene3D" id="3.30.565.10">
    <property type="entry name" value="Histidine kinase-like ATPase, C-terminal domain"/>
    <property type="match status" value="1"/>
</dbReference>
<evidence type="ECO:0000256" key="1">
    <source>
        <dbReference type="SAM" id="Phobius"/>
    </source>
</evidence>
<dbReference type="RefSeq" id="WP_212694974.1">
    <property type="nucleotide sequence ID" value="NZ_CP058649.1"/>
</dbReference>
<feature type="transmembrane region" description="Helical" evidence="1">
    <location>
        <begin position="286"/>
        <end position="310"/>
    </location>
</feature>
<dbReference type="GO" id="GO:0000155">
    <property type="term" value="F:phosphorelay sensor kinase activity"/>
    <property type="evidence" value="ECO:0007669"/>
    <property type="project" value="InterPro"/>
</dbReference>
<evidence type="ECO:0000259" key="2">
    <source>
        <dbReference type="Pfam" id="PF02518"/>
    </source>
</evidence>
<dbReference type="KEGG" id="vpy:HZI73_19140"/>
<dbReference type="EMBL" id="CP058649">
    <property type="protein sequence ID" value="QUI24280.1"/>
    <property type="molecule type" value="Genomic_DNA"/>
</dbReference>
<dbReference type="GO" id="GO:0016020">
    <property type="term" value="C:membrane"/>
    <property type="evidence" value="ECO:0007669"/>
    <property type="project" value="InterPro"/>
</dbReference>
<keyword evidence="4" id="KW-0418">Kinase</keyword>
<evidence type="ECO:0000313" key="4">
    <source>
        <dbReference type="EMBL" id="QUI24280.1"/>
    </source>
</evidence>
<feature type="domain" description="Signal transduction histidine kinase internal region" evidence="3">
    <location>
        <begin position="378"/>
        <end position="454"/>
    </location>
</feature>
<evidence type="ECO:0000313" key="5">
    <source>
        <dbReference type="Proteomes" id="UP000683246"/>
    </source>
</evidence>
<dbReference type="Pfam" id="PF06580">
    <property type="entry name" value="His_kinase"/>
    <property type="match status" value="1"/>
</dbReference>
<sequence length="583" mass="68202">MKPSKRHKKTAFTKKIRLIIITSIVLVMCVAAINAFILAYTRQQTFQYLDNMATLYVQELDDNFFKIGRRLVTILMGDEGTQKDINDQFNILENSKDVIQRKTAIDQLRDNFLEYTWEYGPEYQFFSYLDQTDTYIRLNNFYAHRFDDQLIKHNIIQLINLEQANTYSIKKKWDVMSIGDENYLVKLMKTNDRYLGCFVKADALLKSLESLSSNSGSLYLLVDQQDHFITGHQLTDKQRNEIQKILQKRDLNHWLSKYVVLDKPFKRIPYHVKICIANNGIFTNVIIVQSMLIALTIMVLGTLSFIMIYLRKSILKPIQVFTKNLSAYDDDNFVFNITDNKIKELEAANEQFRHLLRQIKKMKVTLYENEIKRQNIHMEYLQLQIKPHFYLNCLSFIHQTIDLGHYDKAQKMIRTTSDYLRYLFSNGMDHVYLKDELCHVKNYLDIYKMRYQSAFSYHIEQDKRTDGCRIVPLIIQTFVENAIKHTVTLDQKIHISVVASMVGDQDKSYVKIAITDTGVGFPNDVLTKLQKGENIKQEGGERVGIMNSLNRLHYFYGDDASIQFSNNPSGGSSVEIMIPFHLI</sequence>
<keyword evidence="1" id="KW-0812">Transmembrane</keyword>
<dbReference type="Pfam" id="PF02518">
    <property type="entry name" value="HATPase_c"/>
    <property type="match status" value="1"/>
</dbReference>
<dbReference type="InterPro" id="IPR050640">
    <property type="entry name" value="Bact_2-comp_sensor_kinase"/>
</dbReference>
<organism evidence="4 5">
    <name type="scientific">Vallitalea pronyensis</name>
    <dbReference type="NCBI Taxonomy" id="1348613"/>
    <lineage>
        <taxon>Bacteria</taxon>
        <taxon>Bacillati</taxon>
        <taxon>Bacillota</taxon>
        <taxon>Clostridia</taxon>
        <taxon>Lachnospirales</taxon>
        <taxon>Vallitaleaceae</taxon>
        <taxon>Vallitalea</taxon>
    </lineage>
</organism>
<keyword evidence="4" id="KW-0808">Transferase</keyword>
<dbReference type="PANTHER" id="PTHR34220:SF7">
    <property type="entry name" value="SENSOR HISTIDINE KINASE YPDA"/>
    <property type="match status" value="1"/>
</dbReference>
<proteinExistence type="predicted"/>
<protein>
    <submittedName>
        <fullName evidence="4">Histidine kinase</fullName>
    </submittedName>
</protein>
<dbReference type="AlphaFoldDB" id="A0A8J8SHW2"/>
<dbReference type="InterPro" id="IPR003594">
    <property type="entry name" value="HATPase_dom"/>
</dbReference>
<dbReference type="InterPro" id="IPR036890">
    <property type="entry name" value="HATPase_C_sf"/>
</dbReference>
<keyword evidence="1" id="KW-1133">Transmembrane helix</keyword>
<dbReference type="PANTHER" id="PTHR34220">
    <property type="entry name" value="SENSOR HISTIDINE KINASE YPDA"/>
    <property type="match status" value="1"/>
</dbReference>
<dbReference type="SUPFAM" id="SSF55874">
    <property type="entry name" value="ATPase domain of HSP90 chaperone/DNA topoisomerase II/histidine kinase"/>
    <property type="match status" value="1"/>
</dbReference>
<dbReference type="Proteomes" id="UP000683246">
    <property type="component" value="Chromosome"/>
</dbReference>